<feature type="region of interest" description="Disordered" evidence="1">
    <location>
        <begin position="326"/>
        <end position="392"/>
    </location>
</feature>
<evidence type="ECO:0000256" key="1">
    <source>
        <dbReference type="SAM" id="MobiDB-lite"/>
    </source>
</evidence>
<keyword evidence="3" id="KW-1185">Reference proteome</keyword>
<feature type="region of interest" description="Disordered" evidence="1">
    <location>
        <begin position="1"/>
        <end position="20"/>
    </location>
</feature>
<dbReference type="RefSeq" id="WP_344443400.1">
    <property type="nucleotide sequence ID" value="NZ_BAAALF010000077.1"/>
</dbReference>
<feature type="region of interest" description="Disordered" evidence="1">
    <location>
        <begin position="214"/>
        <end position="237"/>
    </location>
</feature>
<evidence type="ECO:0000313" key="2">
    <source>
        <dbReference type="EMBL" id="GAA1246816.1"/>
    </source>
</evidence>
<feature type="region of interest" description="Disordered" evidence="1">
    <location>
        <begin position="123"/>
        <end position="170"/>
    </location>
</feature>
<comment type="caution">
    <text evidence="2">The sequence shown here is derived from an EMBL/GenBank/DDBJ whole genome shotgun (WGS) entry which is preliminary data.</text>
</comment>
<dbReference type="EMBL" id="BAAALF010000077">
    <property type="protein sequence ID" value="GAA1246816.1"/>
    <property type="molecule type" value="Genomic_DNA"/>
</dbReference>
<gene>
    <name evidence="2" type="ORF">GCM10009665_42200</name>
</gene>
<organism evidence="2 3">
    <name type="scientific">Kitasatospora nipponensis</name>
    <dbReference type="NCBI Taxonomy" id="258049"/>
    <lineage>
        <taxon>Bacteria</taxon>
        <taxon>Bacillati</taxon>
        <taxon>Actinomycetota</taxon>
        <taxon>Actinomycetes</taxon>
        <taxon>Kitasatosporales</taxon>
        <taxon>Streptomycetaceae</taxon>
        <taxon>Kitasatospora</taxon>
    </lineage>
</organism>
<sequence length="499" mass="53322">MTHPRAHATLQPQRTRKLTGRQVEQHGQPLENAAAAIEQTTAHEILPDGEGELNPELRYALDASVLTGAMALESVPQLEAGERVALAAVLALTVSMPGTVPNSYDRELPVLAAMMDDAVAASRAAAPTADHPSSASRGETRAAVGPGGYDPGMDSAPTVSTPTPPADGTAGARICARPDCGTPVPPSPTRPRLYCSRSCRSKMDRAKTAAREAAAAAVEPDPAAAPDPTQSDEEHFGDDGRYLLGLADALRRRLVLFLEQTQTGDPAAAFDELAHLLPGYKYRIYSHARDLRDKARWPDLTRHERLHRRALERVDLATIPIFDPMAPVPGIDDFDDEEPAESAPRGETGPPGPGRPRPGSAPQGETTRQAERPAAPFWPYDGDQLLHPPPHPALRGLGEHDLVYDAAVLLGPGWDLAGWSRYPSVVEVRLHGRALGWVEHGLGDTDDWAPLVDGGFLEDLDGPERPLFCGTADHAALLVRRALEQGLIDADADVAPVLG</sequence>
<feature type="compositionally biased region" description="Low complexity" evidence="1">
    <location>
        <begin position="214"/>
        <end position="229"/>
    </location>
</feature>
<name>A0ABP4H5X3_9ACTN</name>
<proteinExistence type="predicted"/>
<accession>A0ABP4H5X3</accession>
<dbReference type="Proteomes" id="UP001500037">
    <property type="component" value="Unassembled WGS sequence"/>
</dbReference>
<protein>
    <submittedName>
        <fullName evidence="2">Uncharacterized protein</fullName>
    </submittedName>
</protein>
<reference evidence="3" key="1">
    <citation type="journal article" date="2019" name="Int. J. Syst. Evol. Microbiol.">
        <title>The Global Catalogue of Microorganisms (GCM) 10K type strain sequencing project: providing services to taxonomists for standard genome sequencing and annotation.</title>
        <authorList>
            <consortium name="The Broad Institute Genomics Platform"/>
            <consortium name="The Broad Institute Genome Sequencing Center for Infectious Disease"/>
            <person name="Wu L."/>
            <person name="Ma J."/>
        </authorList>
    </citation>
    <scope>NUCLEOTIDE SEQUENCE [LARGE SCALE GENOMIC DNA]</scope>
    <source>
        <strain evidence="3">JCM 13004</strain>
    </source>
</reference>
<evidence type="ECO:0000313" key="3">
    <source>
        <dbReference type="Proteomes" id="UP001500037"/>
    </source>
</evidence>